<evidence type="ECO:0000256" key="6">
    <source>
        <dbReference type="SAM" id="Phobius"/>
    </source>
</evidence>
<comment type="caution">
    <text evidence="7">The sequence shown here is derived from an EMBL/GenBank/DDBJ whole genome shotgun (WGS) entry which is preliminary data.</text>
</comment>
<keyword evidence="2" id="KW-1003">Cell membrane</keyword>
<protein>
    <submittedName>
        <fullName evidence="7">Amino acid permease</fullName>
    </submittedName>
</protein>
<evidence type="ECO:0000256" key="1">
    <source>
        <dbReference type="ARBA" id="ARBA00004651"/>
    </source>
</evidence>
<reference evidence="7" key="1">
    <citation type="journal article" date="2020" name="mSystems">
        <title>Genome- and Community-Level Interaction Insights into Carbon Utilization and Element Cycling Functions of Hydrothermarchaeota in Hydrothermal Sediment.</title>
        <authorList>
            <person name="Zhou Z."/>
            <person name="Liu Y."/>
            <person name="Xu W."/>
            <person name="Pan J."/>
            <person name="Luo Z.H."/>
            <person name="Li M."/>
        </authorList>
    </citation>
    <scope>NUCLEOTIDE SEQUENCE [LARGE SCALE GENOMIC DNA]</scope>
    <source>
        <strain evidence="7">HyVt-513</strain>
    </source>
</reference>
<dbReference type="PANTHER" id="PTHR42770:SF11">
    <property type="entry name" value="INNER MEMBRANE TRANSPORT PROTEIN YBAT"/>
    <property type="match status" value="1"/>
</dbReference>
<dbReference type="InterPro" id="IPR050367">
    <property type="entry name" value="APC_superfamily"/>
</dbReference>
<evidence type="ECO:0000256" key="2">
    <source>
        <dbReference type="ARBA" id="ARBA00022475"/>
    </source>
</evidence>
<evidence type="ECO:0000256" key="3">
    <source>
        <dbReference type="ARBA" id="ARBA00022692"/>
    </source>
</evidence>
<evidence type="ECO:0000256" key="4">
    <source>
        <dbReference type="ARBA" id="ARBA00022989"/>
    </source>
</evidence>
<sequence length="229" mass="24500">MKEKLGLKELVATGIGSMIGGGIFSVMGLANGIAGHATVLVFVLGGVIALFAGYNYARLALAYREDGASYTYLKHAFPRQGWIASLVGWSVIVGYIGTLALYAYTFGSYGAAMLGYPDHFLVRTLLAFGILTLFVLINLGGVREAGVSEDLIVLFKVAIMMTLGIIGLFYIEPAHFKPLFDKGATSVLLSGALVFVAFEGFQLITNAIVETEDPERNTPLSIYLSIVIV</sequence>
<accession>A0A7V2WKZ2</accession>
<proteinExistence type="predicted"/>
<dbReference type="GO" id="GO:0005886">
    <property type="term" value="C:plasma membrane"/>
    <property type="evidence" value="ECO:0007669"/>
    <property type="project" value="UniProtKB-SubCell"/>
</dbReference>
<dbReference type="InterPro" id="IPR002293">
    <property type="entry name" value="AA/rel_permease1"/>
</dbReference>
<feature type="transmembrane region" description="Helical" evidence="6">
    <location>
        <begin position="183"/>
        <end position="201"/>
    </location>
</feature>
<dbReference type="Proteomes" id="UP000885722">
    <property type="component" value="Unassembled WGS sequence"/>
</dbReference>
<evidence type="ECO:0000256" key="5">
    <source>
        <dbReference type="ARBA" id="ARBA00023136"/>
    </source>
</evidence>
<organism evidence="7">
    <name type="scientific">Nitratifractor salsuginis</name>
    <dbReference type="NCBI Taxonomy" id="269261"/>
    <lineage>
        <taxon>Bacteria</taxon>
        <taxon>Pseudomonadati</taxon>
        <taxon>Campylobacterota</taxon>
        <taxon>Epsilonproteobacteria</taxon>
        <taxon>Campylobacterales</taxon>
        <taxon>Sulfurovaceae</taxon>
        <taxon>Nitratifractor</taxon>
    </lineage>
</organism>
<keyword evidence="5 6" id="KW-0472">Membrane</keyword>
<dbReference type="PANTHER" id="PTHR42770">
    <property type="entry name" value="AMINO ACID TRANSPORTER-RELATED"/>
    <property type="match status" value="1"/>
</dbReference>
<dbReference type="EMBL" id="DRNO01000021">
    <property type="protein sequence ID" value="HFC03285.1"/>
    <property type="molecule type" value="Genomic_DNA"/>
</dbReference>
<feature type="transmembrane region" description="Helical" evidence="6">
    <location>
        <begin position="120"/>
        <end position="139"/>
    </location>
</feature>
<gene>
    <name evidence="7" type="ORF">ENJ74_00290</name>
</gene>
<feature type="transmembrane region" description="Helical" evidence="6">
    <location>
        <begin position="39"/>
        <end position="61"/>
    </location>
</feature>
<keyword evidence="3 6" id="KW-0812">Transmembrane</keyword>
<dbReference type="GO" id="GO:0022857">
    <property type="term" value="F:transmembrane transporter activity"/>
    <property type="evidence" value="ECO:0007669"/>
    <property type="project" value="InterPro"/>
</dbReference>
<keyword evidence="4 6" id="KW-1133">Transmembrane helix</keyword>
<comment type="subcellular location">
    <subcellularLocation>
        <location evidence="1">Cell membrane</location>
        <topology evidence="1">Multi-pass membrane protein</topology>
    </subcellularLocation>
</comment>
<feature type="transmembrane region" description="Helical" evidence="6">
    <location>
        <begin position="12"/>
        <end position="33"/>
    </location>
</feature>
<name>A0A7V2WKZ2_9BACT</name>
<feature type="transmembrane region" description="Helical" evidence="6">
    <location>
        <begin position="151"/>
        <end position="171"/>
    </location>
</feature>
<feature type="transmembrane region" description="Helical" evidence="6">
    <location>
        <begin position="82"/>
        <end position="104"/>
    </location>
</feature>
<dbReference type="AlphaFoldDB" id="A0A7V2WKZ2"/>
<dbReference type="Gene3D" id="1.20.1740.10">
    <property type="entry name" value="Amino acid/polyamine transporter I"/>
    <property type="match status" value="1"/>
</dbReference>
<dbReference type="Pfam" id="PF13520">
    <property type="entry name" value="AA_permease_2"/>
    <property type="match status" value="1"/>
</dbReference>
<feature type="non-terminal residue" evidence="7">
    <location>
        <position position="229"/>
    </location>
</feature>
<evidence type="ECO:0000313" key="7">
    <source>
        <dbReference type="EMBL" id="HFC03285.1"/>
    </source>
</evidence>